<feature type="signal peptide" evidence="2">
    <location>
        <begin position="1"/>
        <end position="26"/>
    </location>
</feature>
<reference evidence="4 5" key="1">
    <citation type="journal article" date="2019" name="Int. J. Syst. Evol. Microbiol.">
        <title>The Global Catalogue of Microorganisms (GCM) 10K type strain sequencing project: providing services to taxonomists for standard genome sequencing and annotation.</title>
        <authorList>
            <consortium name="The Broad Institute Genomics Platform"/>
            <consortium name="The Broad Institute Genome Sequencing Center for Infectious Disease"/>
            <person name="Wu L."/>
            <person name="Ma J."/>
        </authorList>
    </citation>
    <scope>NUCLEOTIDE SEQUENCE [LARGE SCALE GENOMIC DNA]</scope>
    <source>
        <strain evidence="4 5">JCM 16026</strain>
    </source>
</reference>
<dbReference type="Pfam" id="PF00497">
    <property type="entry name" value="SBP_bac_3"/>
    <property type="match status" value="1"/>
</dbReference>
<evidence type="ECO:0000256" key="1">
    <source>
        <dbReference type="ARBA" id="ARBA00022729"/>
    </source>
</evidence>
<dbReference type="Gene3D" id="3.40.190.10">
    <property type="entry name" value="Periplasmic binding protein-like II"/>
    <property type="match status" value="2"/>
</dbReference>
<feature type="chain" id="PRO_5045475302" description="Solute-binding protein family 3/N-terminal domain-containing protein" evidence="2">
    <location>
        <begin position="27"/>
        <end position="289"/>
    </location>
</feature>
<evidence type="ECO:0000313" key="5">
    <source>
        <dbReference type="Proteomes" id="UP001501599"/>
    </source>
</evidence>
<gene>
    <name evidence="4" type="ORF">GCM10009846_27940</name>
</gene>
<feature type="domain" description="Solute-binding protein family 3/N-terminal" evidence="3">
    <location>
        <begin position="51"/>
        <end position="271"/>
    </location>
</feature>
<name>A0ABN3AXR1_9MICO</name>
<sequence>MAATRPLTLAASAIATIALLAGCAGSAGSDGSTAATPSESTVDFGLISDGTLSVATISDGSPNAYIDESGEFTGFDNELVREIGTRMDLDVQFTAIDFASLLASVNNGQYDVGSAGVTITDARLETSDFTSPHYFAFLGIVADADSGIESFDDLESLEVVVATGSVQEEYAVNELGLDPIRFPDQTSAFQALLAGQGDAWLAPFGTATRYLDEYPDSNMELVYSQLNSRNLLGFAVAKGNDALVAAMDEQLDAIVEDGTWYELVEEFYPGAEIPEEFTPGTDDVEFDRP</sequence>
<dbReference type="SMART" id="SM00062">
    <property type="entry name" value="PBPb"/>
    <property type="match status" value="1"/>
</dbReference>
<dbReference type="EMBL" id="BAAAQT010000008">
    <property type="protein sequence ID" value="GAA2175970.1"/>
    <property type="molecule type" value="Genomic_DNA"/>
</dbReference>
<evidence type="ECO:0000259" key="3">
    <source>
        <dbReference type="SMART" id="SM00062"/>
    </source>
</evidence>
<protein>
    <recommendedName>
        <fullName evidence="3">Solute-binding protein family 3/N-terminal domain-containing protein</fullName>
    </recommendedName>
</protein>
<dbReference type="RefSeq" id="WP_344344680.1">
    <property type="nucleotide sequence ID" value="NZ_BAAAQT010000008.1"/>
</dbReference>
<accession>A0ABN3AXR1</accession>
<keyword evidence="1 2" id="KW-0732">Signal</keyword>
<dbReference type="PROSITE" id="PS51257">
    <property type="entry name" value="PROKAR_LIPOPROTEIN"/>
    <property type="match status" value="1"/>
</dbReference>
<dbReference type="CDD" id="cd13530">
    <property type="entry name" value="PBP2_peptides_like"/>
    <property type="match status" value="1"/>
</dbReference>
<dbReference type="PANTHER" id="PTHR35936">
    <property type="entry name" value="MEMBRANE-BOUND LYTIC MUREIN TRANSGLYCOSYLASE F"/>
    <property type="match status" value="1"/>
</dbReference>
<evidence type="ECO:0000313" key="4">
    <source>
        <dbReference type="EMBL" id="GAA2175970.1"/>
    </source>
</evidence>
<comment type="caution">
    <text evidence="4">The sequence shown here is derived from an EMBL/GenBank/DDBJ whole genome shotgun (WGS) entry which is preliminary data.</text>
</comment>
<proteinExistence type="predicted"/>
<dbReference type="PANTHER" id="PTHR35936:SF19">
    <property type="entry name" value="AMINO-ACID-BINDING PROTEIN YXEM-RELATED"/>
    <property type="match status" value="1"/>
</dbReference>
<dbReference type="InterPro" id="IPR001638">
    <property type="entry name" value="Solute-binding_3/MltF_N"/>
</dbReference>
<evidence type="ECO:0000256" key="2">
    <source>
        <dbReference type="SAM" id="SignalP"/>
    </source>
</evidence>
<dbReference type="SUPFAM" id="SSF53850">
    <property type="entry name" value="Periplasmic binding protein-like II"/>
    <property type="match status" value="1"/>
</dbReference>
<keyword evidence="5" id="KW-1185">Reference proteome</keyword>
<organism evidence="4 5">
    <name type="scientific">Agrococcus versicolor</name>
    <dbReference type="NCBI Taxonomy" id="501482"/>
    <lineage>
        <taxon>Bacteria</taxon>
        <taxon>Bacillati</taxon>
        <taxon>Actinomycetota</taxon>
        <taxon>Actinomycetes</taxon>
        <taxon>Micrococcales</taxon>
        <taxon>Microbacteriaceae</taxon>
        <taxon>Agrococcus</taxon>
    </lineage>
</organism>
<dbReference type="Proteomes" id="UP001501599">
    <property type="component" value="Unassembled WGS sequence"/>
</dbReference>